<evidence type="ECO:0000259" key="11">
    <source>
        <dbReference type="Pfam" id="PF00999"/>
    </source>
</evidence>
<keyword evidence="5 10" id="KW-1133">Transmembrane helix</keyword>
<evidence type="ECO:0000256" key="6">
    <source>
        <dbReference type="ARBA" id="ARBA00023053"/>
    </source>
</evidence>
<feature type="transmembrane region" description="Helical" evidence="10">
    <location>
        <begin position="413"/>
        <end position="437"/>
    </location>
</feature>
<comment type="function">
    <text evidence="10">Na(+)/H(+) antiporter that extrudes sodium in exchange for external protons.</text>
</comment>
<keyword evidence="10" id="KW-0997">Cell inner membrane</keyword>
<feature type="transmembrane region" description="Helical" evidence="10">
    <location>
        <begin position="14"/>
        <end position="35"/>
    </location>
</feature>
<evidence type="ECO:0000256" key="8">
    <source>
        <dbReference type="ARBA" id="ARBA00023136"/>
    </source>
</evidence>
<dbReference type="GO" id="GO:0015385">
    <property type="term" value="F:sodium:proton antiporter activity"/>
    <property type="evidence" value="ECO:0007669"/>
    <property type="project" value="InterPro"/>
</dbReference>
<keyword evidence="7 10" id="KW-0406">Ion transport</keyword>
<keyword evidence="8 10" id="KW-0472">Membrane</keyword>
<evidence type="ECO:0000256" key="2">
    <source>
        <dbReference type="ARBA" id="ARBA00022448"/>
    </source>
</evidence>
<feature type="transmembrane region" description="Helical" evidence="10">
    <location>
        <begin position="175"/>
        <end position="196"/>
    </location>
</feature>
<dbReference type="GO" id="GO:0005886">
    <property type="term" value="C:plasma membrane"/>
    <property type="evidence" value="ECO:0007669"/>
    <property type="project" value="UniProtKB-SubCell"/>
</dbReference>
<evidence type="ECO:0000256" key="9">
    <source>
        <dbReference type="ARBA" id="ARBA00023201"/>
    </source>
</evidence>
<feature type="transmembrane region" description="Helical" evidence="10">
    <location>
        <begin position="47"/>
        <end position="68"/>
    </location>
</feature>
<feature type="transmembrane region" description="Helical" evidence="10">
    <location>
        <begin position="235"/>
        <end position="253"/>
    </location>
</feature>
<keyword evidence="2 10" id="KW-0813">Transport</keyword>
<feature type="transmembrane region" description="Helical" evidence="10">
    <location>
        <begin position="331"/>
        <end position="356"/>
    </location>
</feature>
<protein>
    <submittedName>
        <fullName evidence="12">Sodium/proton antiporter (CPA1 family)</fullName>
    </submittedName>
</protein>
<dbReference type="PANTHER" id="PTHR10110:SF86">
    <property type="entry name" value="SODIUM_HYDROGEN EXCHANGER 7"/>
    <property type="match status" value="1"/>
</dbReference>
<dbReference type="GO" id="GO:0098719">
    <property type="term" value="P:sodium ion import across plasma membrane"/>
    <property type="evidence" value="ECO:0007669"/>
    <property type="project" value="TreeGrafter"/>
</dbReference>
<evidence type="ECO:0000256" key="10">
    <source>
        <dbReference type="RuleBase" id="RU366002"/>
    </source>
</evidence>
<keyword evidence="9 10" id="KW-0739">Sodium transport</keyword>
<keyword evidence="3" id="KW-1003">Cell membrane</keyword>
<comment type="similarity">
    <text evidence="10">Belongs to the monovalent cation:proton antiporter 1 (CPA1) transporter (TC 2.A.36) family.</text>
</comment>
<dbReference type="RefSeq" id="WP_244193186.1">
    <property type="nucleotide sequence ID" value="NZ_PQGA01000004.1"/>
</dbReference>
<dbReference type="PANTHER" id="PTHR10110">
    <property type="entry name" value="SODIUM/HYDROGEN EXCHANGER"/>
    <property type="match status" value="1"/>
</dbReference>
<evidence type="ECO:0000256" key="7">
    <source>
        <dbReference type="ARBA" id="ARBA00023065"/>
    </source>
</evidence>
<dbReference type="AlphaFoldDB" id="A0A2S4MDJ6"/>
<feature type="transmembrane region" description="Helical" evidence="10">
    <location>
        <begin position="259"/>
        <end position="277"/>
    </location>
</feature>
<evidence type="ECO:0000256" key="5">
    <source>
        <dbReference type="ARBA" id="ARBA00022989"/>
    </source>
</evidence>
<dbReference type="GO" id="GO:0015386">
    <property type="term" value="F:potassium:proton antiporter activity"/>
    <property type="evidence" value="ECO:0007669"/>
    <property type="project" value="TreeGrafter"/>
</dbReference>
<feature type="transmembrane region" description="Helical" evidence="10">
    <location>
        <begin position="202"/>
        <end position="223"/>
    </location>
</feature>
<gene>
    <name evidence="12" type="ORF">B0G62_104125</name>
</gene>
<keyword evidence="10" id="KW-0050">Antiport</keyword>
<reference evidence="12 13" key="1">
    <citation type="submission" date="2018-01" db="EMBL/GenBank/DDBJ databases">
        <title>Genomic Encyclopedia of Type Strains, Phase III (KMG-III): the genomes of soil and plant-associated and newly described type strains.</title>
        <authorList>
            <person name="Whitman W."/>
        </authorList>
    </citation>
    <scope>NUCLEOTIDE SEQUENCE [LARGE SCALE GENOMIC DNA]</scope>
    <source>
        <strain evidence="12 13">JCM 18070</strain>
    </source>
</reference>
<proteinExistence type="inferred from homology"/>
<evidence type="ECO:0000313" key="12">
    <source>
        <dbReference type="EMBL" id="POR52828.1"/>
    </source>
</evidence>
<keyword evidence="13" id="KW-1185">Reference proteome</keyword>
<dbReference type="NCBIfam" id="TIGR00831">
    <property type="entry name" value="a_cpa1"/>
    <property type="match status" value="1"/>
</dbReference>
<dbReference type="Gene3D" id="6.10.140.1330">
    <property type="match status" value="1"/>
</dbReference>
<dbReference type="InterPro" id="IPR018422">
    <property type="entry name" value="Cation/H_exchanger_CPA1"/>
</dbReference>
<dbReference type="Proteomes" id="UP000237381">
    <property type="component" value="Unassembled WGS sequence"/>
</dbReference>
<sequence>MACESAGDDRAREWLQGLILETITITVVLLACVIASSIVKRAARIPLPVAVVQIAIGALVFQAFGFRVSLSPDVFLLLFVAPLLFLDGWRISKAGLLRDRWTIGAFALGLVVVTVLGAGFFIHWLIPVMPLPVAFALAATLSPTDAVAVSAIAERVPVPARLMHVLEGEALLNDASGLVCLRFAIAAATTGAFSIAAAGGTFLWLVAGGVASGAVVTLVANAAKDWTARQFGEDTGAQILISLLLPFGAYVVADRLGASGILAAATAGIVMSYEELAGRALAGTRIRRAAVWDALQFAGNGVIFVLLGQQLTSVIDQAGQALRQTGRHDGSWLLVYVIAISCALLLIRALWSWAAFRLILSGAGKHGATTGSSHWRVIAATTLAGVRGAVSLSGVMTLPLFLESGASFPTRDLAILLAAGVIVVTLISANIGLPWVLSGLRMPSGTREQRQEDEARCATARAAIAAVERAVQATGKNADDADLFAQAGARLIAHYREQIELRCHTGVGAQRGLQIDDVERKLRLLALAAEREELYRIAGAGHLEEGRVRDLVHEVDLQESRFSVRGSRN</sequence>
<feature type="transmembrane region" description="Helical" evidence="10">
    <location>
        <begin position="377"/>
        <end position="401"/>
    </location>
</feature>
<evidence type="ECO:0000256" key="4">
    <source>
        <dbReference type="ARBA" id="ARBA00022692"/>
    </source>
</evidence>
<dbReference type="InterPro" id="IPR006153">
    <property type="entry name" value="Cation/H_exchanger_TM"/>
</dbReference>
<keyword evidence="6 10" id="KW-0915">Sodium</keyword>
<feature type="transmembrane region" description="Helical" evidence="10">
    <location>
        <begin position="132"/>
        <end position="154"/>
    </location>
</feature>
<comment type="caution">
    <text evidence="12">The sequence shown here is derived from an EMBL/GenBank/DDBJ whole genome shotgun (WGS) entry which is preliminary data.</text>
</comment>
<dbReference type="InterPro" id="IPR004705">
    <property type="entry name" value="Cation/H_exchanger_CPA1_bac"/>
</dbReference>
<evidence type="ECO:0000256" key="1">
    <source>
        <dbReference type="ARBA" id="ARBA00004651"/>
    </source>
</evidence>
<keyword evidence="4 10" id="KW-0812">Transmembrane</keyword>
<evidence type="ECO:0000313" key="13">
    <source>
        <dbReference type="Proteomes" id="UP000237381"/>
    </source>
</evidence>
<dbReference type="Pfam" id="PF00999">
    <property type="entry name" value="Na_H_Exchanger"/>
    <property type="match status" value="1"/>
</dbReference>
<feature type="transmembrane region" description="Helical" evidence="10">
    <location>
        <begin position="74"/>
        <end position="91"/>
    </location>
</feature>
<feature type="transmembrane region" description="Helical" evidence="10">
    <location>
        <begin position="103"/>
        <end position="126"/>
    </location>
</feature>
<dbReference type="EMBL" id="PQGA01000004">
    <property type="protein sequence ID" value="POR52828.1"/>
    <property type="molecule type" value="Genomic_DNA"/>
</dbReference>
<comment type="subcellular location">
    <subcellularLocation>
        <location evidence="10">Cell inner membrane</location>
        <topology evidence="10">Multi-pass membrane protein</topology>
    </subcellularLocation>
    <subcellularLocation>
        <location evidence="1">Cell membrane</location>
        <topology evidence="1">Multi-pass membrane protein</topology>
    </subcellularLocation>
</comment>
<accession>A0A2S4MDJ6</accession>
<feature type="domain" description="Cation/H+ exchanger transmembrane" evidence="11">
    <location>
        <begin position="36"/>
        <end position="437"/>
    </location>
</feature>
<organism evidence="12 13">
    <name type="scientific">Paraburkholderia eburnea</name>
    <dbReference type="NCBI Taxonomy" id="1189126"/>
    <lineage>
        <taxon>Bacteria</taxon>
        <taxon>Pseudomonadati</taxon>
        <taxon>Pseudomonadota</taxon>
        <taxon>Betaproteobacteria</taxon>
        <taxon>Burkholderiales</taxon>
        <taxon>Burkholderiaceae</taxon>
        <taxon>Paraburkholderia</taxon>
    </lineage>
</organism>
<name>A0A2S4MDJ6_9BURK</name>
<dbReference type="GO" id="GO:0051453">
    <property type="term" value="P:regulation of intracellular pH"/>
    <property type="evidence" value="ECO:0007669"/>
    <property type="project" value="TreeGrafter"/>
</dbReference>
<evidence type="ECO:0000256" key="3">
    <source>
        <dbReference type="ARBA" id="ARBA00022475"/>
    </source>
</evidence>